<dbReference type="EMBL" id="FNSV01000002">
    <property type="protein sequence ID" value="SEB30956.1"/>
    <property type="molecule type" value="Genomic_DNA"/>
</dbReference>
<keyword evidence="1" id="KW-1133">Transmembrane helix</keyword>
<sequence length="86" mass="9556">MYDYEPGWGWGYALMFVGMALFWGLLVLGIGVLVHYVGHSASMPPAHSPSALHGAEKLLAERFARGEIDETEYRERLATLRTHGPP</sequence>
<evidence type="ECO:0000256" key="1">
    <source>
        <dbReference type="SAM" id="Phobius"/>
    </source>
</evidence>
<keyword evidence="1" id="KW-0472">Membrane</keyword>
<dbReference type="AlphaFoldDB" id="A0A1H4IB56"/>
<dbReference type="RefSeq" id="WP_072946252.1">
    <property type="nucleotide sequence ID" value="NZ_FNSV01000002.1"/>
</dbReference>
<dbReference type="Proteomes" id="UP000183561">
    <property type="component" value="Unassembled WGS sequence"/>
</dbReference>
<proteinExistence type="predicted"/>
<feature type="transmembrane region" description="Helical" evidence="1">
    <location>
        <begin position="12"/>
        <end position="37"/>
    </location>
</feature>
<accession>A0A1H4IB56</accession>
<dbReference type="OrthoDB" id="3748887at2"/>
<organism evidence="2 3">
    <name type="scientific">Rhodococcus koreensis</name>
    <dbReference type="NCBI Taxonomy" id="99653"/>
    <lineage>
        <taxon>Bacteria</taxon>
        <taxon>Bacillati</taxon>
        <taxon>Actinomycetota</taxon>
        <taxon>Actinomycetes</taxon>
        <taxon>Mycobacteriales</taxon>
        <taxon>Nocardiaceae</taxon>
        <taxon>Rhodococcus</taxon>
    </lineage>
</organism>
<evidence type="ECO:0000313" key="3">
    <source>
        <dbReference type="Proteomes" id="UP000183561"/>
    </source>
</evidence>
<keyword evidence="1" id="KW-0812">Transmembrane</keyword>
<protein>
    <submittedName>
        <fullName evidence="2">Putative membrane protein</fullName>
    </submittedName>
</protein>
<name>A0A1H4IB56_9NOCA</name>
<gene>
    <name evidence="2" type="ORF">SAMN04490239_0255</name>
</gene>
<keyword evidence="3" id="KW-1185">Reference proteome</keyword>
<reference evidence="3" key="1">
    <citation type="submission" date="2016-10" db="EMBL/GenBank/DDBJ databases">
        <authorList>
            <person name="Varghese N."/>
            <person name="Submissions S."/>
        </authorList>
    </citation>
    <scope>NUCLEOTIDE SEQUENCE [LARGE SCALE GENOMIC DNA]</scope>
    <source>
        <strain evidence="3">DSM 44498</strain>
    </source>
</reference>
<evidence type="ECO:0000313" key="2">
    <source>
        <dbReference type="EMBL" id="SEB30956.1"/>
    </source>
</evidence>